<dbReference type="Proteomes" id="UP000464314">
    <property type="component" value="Chromosome"/>
</dbReference>
<reference evidence="6 7" key="1">
    <citation type="submission" date="2020-01" db="EMBL/GenBank/DDBJ databases">
        <title>Genome analysis of Anaerocolumna sp. CBA3638.</title>
        <authorList>
            <person name="Kim J."/>
            <person name="Roh S.W."/>
        </authorList>
    </citation>
    <scope>NUCLEOTIDE SEQUENCE [LARGE SCALE GENOMIC DNA]</scope>
    <source>
        <strain evidence="6 7">CBA3638</strain>
    </source>
</reference>
<dbReference type="PANTHER" id="PTHR30061:SF50">
    <property type="entry name" value="MALTOSE_MALTODEXTRIN-BINDING PERIPLASMIC PROTEIN"/>
    <property type="match status" value="1"/>
</dbReference>
<keyword evidence="2" id="KW-0813">Transport</keyword>
<feature type="chain" id="PRO_5038414620" evidence="5">
    <location>
        <begin position="24"/>
        <end position="463"/>
    </location>
</feature>
<evidence type="ECO:0000313" key="6">
    <source>
        <dbReference type="EMBL" id="QHQ59845.1"/>
    </source>
</evidence>
<dbReference type="PROSITE" id="PS51257">
    <property type="entry name" value="PROKAR_LIPOPROTEIN"/>
    <property type="match status" value="1"/>
</dbReference>
<proteinExistence type="inferred from homology"/>
<dbReference type="GO" id="GO:0042956">
    <property type="term" value="P:maltodextrin transmembrane transport"/>
    <property type="evidence" value="ECO:0007669"/>
    <property type="project" value="TreeGrafter"/>
</dbReference>
<comment type="similarity">
    <text evidence="1">Belongs to the bacterial solute-binding protein 1 family.</text>
</comment>
<keyword evidence="3 5" id="KW-0732">Signal</keyword>
<dbReference type="InterPro" id="IPR006059">
    <property type="entry name" value="SBP"/>
</dbReference>
<protein>
    <submittedName>
        <fullName evidence="6">Extracellular solute-binding protein</fullName>
    </submittedName>
</protein>
<dbReference type="AlphaFoldDB" id="A0A6P1TJM6"/>
<dbReference type="GO" id="GO:0055052">
    <property type="term" value="C:ATP-binding cassette (ABC) transporter complex, substrate-binding subunit-containing"/>
    <property type="evidence" value="ECO:0007669"/>
    <property type="project" value="TreeGrafter"/>
</dbReference>
<dbReference type="CDD" id="cd14748">
    <property type="entry name" value="PBP2_UgpB"/>
    <property type="match status" value="1"/>
</dbReference>
<feature type="region of interest" description="Disordered" evidence="4">
    <location>
        <begin position="28"/>
        <end position="66"/>
    </location>
</feature>
<gene>
    <name evidence="6" type="ORF">Ana3638_02730</name>
</gene>
<evidence type="ECO:0000256" key="1">
    <source>
        <dbReference type="ARBA" id="ARBA00008520"/>
    </source>
</evidence>
<evidence type="ECO:0000313" key="7">
    <source>
        <dbReference type="Proteomes" id="UP000464314"/>
    </source>
</evidence>
<dbReference type="EMBL" id="CP048000">
    <property type="protein sequence ID" value="QHQ59845.1"/>
    <property type="molecule type" value="Genomic_DNA"/>
</dbReference>
<feature type="compositionally biased region" description="Polar residues" evidence="4">
    <location>
        <begin position="28"/>
        <end position="43"/>
    </location>
</feature>
<dbReference type="GO" id="GO:1901982">
    <property type="term" value="F:maltose binding"/>
    <property type="evidence" value="ECO:0007669"/>
    <property type="project" value="TreeGrafter"/>
</dbReference>
<dbReference type="Gene3D" id="3.40.190.10">
    <property type="entry name" value="Periplasmic binding protein-like II"/>
    <property type="match status" value="1"/>
</dbReference>
<evidence type="ECO:0000256" key="5">
    <source>
        <dbReference type="SAM" id="SignalP"/>
    </source>
</evidence>
<dbReference type="PANTHER" id="PTHR30061">
    <property type="entry name" value="MALTOSE-BINDING PERIPLASMIC PROTEIN"/>
    <property type="match status" value="1"/>
</dbReference>
<dbReference type="RefSeq" id="WP_161836681.1">
    <property type="nucleotide sequence ID" value="NZ_CP048000.1"/>
</dbReference>
<evidence type="ECO:0000256" key="3">
    <source>
        <dbReference type="ARBA" id="ARBA00022729"/>
    </source>
</evidence>
<evidence type="ECO:0000256" key="2">
    <source>
        <dbReference type="ARBA" id="ARBA00022448"/>
    </source>
</evidence>
<evidence type="ECO:0000256" key="4">
    <source>
        <dbReference type="SAM" id="MobiDB-lite"/>
    </source>
</evidence>
<dbReference type="SUPFAM" id="SSF53850">
    <property type="entry name" value="Periplasmic binding protein-like II"/>
    <property type="match status" value="1"/>
</dbReference>
<organism evidence="6 7">
    <name type="scientific">Anaerocolumna sedimenticola</name>
    <dbReference type="NCBI Taxonomy" id="2696063"/>
    <lineage>
        <taxon>Bacteria</taxon>
        <taxon>Bacillati</taxon>
        <taxon>Bacillota</taxon>
        <taxon>Clostridia</taxon>
        <taxon>Lachnospirales</taxon>
        <taxon>Lachnospiraceae</taxon>
        <taxon>Anaerocolumna</taxon>
    </lineage>
</organism>
<keyword evidence="7" id="KW-1185">Reference proteome</keyword>
<dbReference type="GO" id="GO:0015768">
    <property type="term" value="P:maltose transport"/>
    <property type="evidence" value="ECO:0007669"/>
    <property type="project" value="TreeGrafter"/>
</dbReference>
<dbReference type="KEGG" id="anr:Ana3638_02730"/>
<accession>A0A6P1TJM6</accession>
<name>A0A6P1TJM6_9FIRM</name>
<feature type="signal peptide" evidence="5">
    <location>
        <begin position="1"/>
        <end position="23"/>
    </location>
</feature>
<dbReference type="Pfam" id="PF01547">
    <property type="entry name" value="SBP_bac_1"/>
    <property type="match status" value="1"/>
</dbReference>
<sequence>MKKKLLCVLTAVSLIAFSFTGCSGGKTDSTANTDGAKNQSTVTDTKEGSSDAATVDVNEDGTVNNPENVKVDEGKLVFWSLFSGGDGSFMDSIISDYNKTNPAMGVQSIMLVWGDYYTKLQTAVAAKKGPDIGVSHVSKLPELVEQGVVIPIDDYAKEIGVDWSQYADSSKESVTFDGSTYAMPLDTHAEILYFNKDILDKAGVALNSNNQLDIASADDLYAILDKIKGVLPEGASPIAMTNSGDDPYRLWWATYFQMGGTALVNEEGTEVTMNKDIAVKAADFVKGLFDKGYISQGIDDHQKFFQGGQAGLFIGGTWAVGAFEQTENLHFGAQAFPQLFDNSACWADSHTLIIPFNKDRTEEETKAAVEFINYVSSKGAATWAKSGQIPANKSVLESQEYLSLDYRSGYKSALETAILPSKNPNFYSMKDAMITNLNTIWTGQTDTAAAIDSLYGELESNLN</sequence>